<feature type="non-terminal residue" evidence="1">
    <location>
        <position position="66"/>
    </location>
</feature>
<organism evidence="1 2">
    <name type="scientific">Pararge aegeria aegeria</name>
    <dbReference type="NCBI Taxonomy" id="348720"/>
    <lineage>
        <taxon>Eukaryota</taxon>
        <taxon>Metazoa</taxon>
        <taxon>Ecdysozoa</taxon>
        <taxon>Arthropoda</taxon>
        <taxon>Hexapoda</taxon>
        <taxon>Insecta</taxon>
        <taxon>Pterygota</taxon>
        <taxon>Neoptera</taxon>
        <taxon>Endopterygota</taxon>
        <taxon>Lepidoptera</taxon>
        <taxon>Glossata</taxon>
        <taxon>Ditrysia</taxon>
        <taxon>Papilionoidea</taxon>
        <taxon>Nymphalidae</taxon>
        <taxon>Satyrinae</taxon>
        <taxon>Satyrini</taxon>
        <taxon>Parargina</taxon>
        <taxon>Pararge</taxon>
    </lineage>
</organism>
<keyword evidence="2" id="KW-1185">Reference proteome</keyword>
<evidence type="ECO:0000313" key="2">
    <source>
        <dbReference type="Proteomes" id="UP000838756"/>
    </source>
</evidence>
<protein>
    <submittedName>
        <fullName evidence="1">Jg23926 protein</fullName>
    </submittedName>
</protein>
<comment type="caution">
    <text evidence="1">The sequence shown here is derived from an EMBL/GenBank/DDBJ whole genome shotgun (WGS) entry which is preliminary data.</text>
</comment>
<sequence>MEKISERKEGSESLSGRWSEVYSEYLYAIKSEMLRFVEEPELPKPFYRVRKKDGHWSQGAEMAAAL</sequence>
<name>A0A8S4QCK5_9NEOP</name>
<dbReference type="AlphaFoldDB" id="A0A8S4QCK5"/>
<accession>A0A8S4QCK5</accession>
<proteinExistence type="predicted"/>
<dbReference type="Proteomes" id="UP000838756">
    <property type="component" value="Unassembled WGS sequence"/>
</dbReference>
<gene>
    <name evidence="1" type="primary">jg23926</name>
    <name evidence="1" type="ORF">PAEG_LOCUS659</name>
</gene>
<evidence type="ECO:0000313" key="1">
    <source>
        <dbReference type="EMBL" id="CAH2208042.1"/>
    </source>
</evidence>
<reference evidence="1" key="1">
    <citation type="submission" date="2022-03" db="EMBL/GenBank/DDBJ databases">
        <authorList>
            <person name="Lindestad O."/>
        </authorList>
    </citation>
    <scope>NUCLEOTIDE SEQUENCE</scope>
</reference>
<dbReference type="EMBL" id="CAKXAJ010002049">
    <property type="protein sequence ID" value="CAH2208042.1"/>
    <property type="molecule type" value="Genomic_DNA"/>
</dbReference>